<dbReference type="VEuPathDB" id="FungiDB:GW608_F01331"/>
<comment type="subcellular location">
    <subcellularLocation>
        <location evidence="1">Endoplasmic reticulum membrane</location>
        <topology evidence="1">Single-pass type II membrane protein</topology>
    </subcellularLocation>
</comment>
<feature type="region of interest" description="Disordered" evidence="10">
    <location>
        <begin position="178"/>
        <end position="219"/>
    </location>
</feature>
<dbReference type="OMA" id="LHWNIQP"/>
<dbReference type="GO" id="GO:0045047">
    <property type="term" value="P:protein targeting to ER"/>
    <property type="evidence" value="ECO:0007669"/>
    <property type="project" value="EnsemblFungi"/>
</dbReference>
<dbReference type="PIRSF" id="PIRSF016089">
    <property type="entry name" value="SPC22"/>
    <property type="match status" value="1"/>
</dbReference>
<evidence type="ECO:0000313" key="12">
    <source>
        <dbReference type="EMBL" id="KTB12367.1"/>
    </source>
</evidence>
<feature type="compositionally biased region" description="Basic residues" evidence="10">
    <location>
        <begin position="206"/>
        <end position="219"/>
    </location>
</feature>
<accession>A0A0W0CC43</accession>
<evidence type="ECO:0000256" key="5">
    <source>
        <dbReference type="ARBA" id="ARBA00022968"/>
    </source>
</evidence>
<evidence type="ECO:0000256" key="8">
    <source>
        <dbReference type="ARBA" id="ARBA00045670"/>
    </source>
</evidence>
<evidence type="ECO:0000256" key="3">
    <source>
        <dbReference type="ARBA" id="ARBA00022692"/>
    </source>
</evidence>
<dbReference type="PhylomeDB" id="A0A0W0CC43"/>
<feature type="transmembrane region" description="Helical" evidence="11">
    <location>
        <begin position="12"/>
        <end position="34"/>
    </location>
</feature>
<keyword evidence="6 11" id="KW-1133">Transmembrane helix</keyword>
<dbReference type="OrthoDB" id="10261524at2759"/>
<evidence type="ECO:0000256" key="7">
    <source>
        <dbReference type="ARBA" id="ARBA00023136"/>
    </source>
</evidence>
<dbReference type="VEuPathDB" id="FungiDB:CAGL0F01595g"/>
<evidence type="ECO:0000256" key="1">
    <source>
        <dbReference type="ARBA" id="ARBA00004648"/>
    </source>
</evidence>
<keyword evidence="5" id="KW-0735">Signal-anchor</keyword>
<dbReference type="VEuPathDB" id="FungiDB:GWK60_F01353"/>
<dbReference type="GO" id="GO:0005787">
    <property type="term" value="C:signal peptidase complex"/>
    <property type="evidence" value="ECO:0007669"/>
    <property type="project" value="UniProtKB-UniRule"/>
</dbReference>
<name>A0A0W0CC43_CANGB</name>
<dbReference type="Pfam" id="PF04573">
    <property type="entry name" value="SPC22"/>
    <property type="match status" value="1"/>
</dbReference>
<dbReference type="PANTHER" id="PTHR12804:SF0">
    <property type="entry name" value="SIGNAL PEPTIDASE COMPLEX SUBUNIT 3"/>
    <property type="match status" value="1"/>
</dbReference>
<keyword evidence="3 11" id="KW-0812">Transmembrane</keyword>
<dbReference type="InterPro" id="IPR007653">
    <property type="entry name" value="SPC3"/>
</dbReference>
<dbReference type="VEuPathDB" id="FungiDB:GVI51_F01353"/>
<dbReference type="AlphaFoldDB" id="A0A0W0CC43"/>
<comment type="similarity">
    <text evidence="2 9">Belongs to the SPCS3 family.</text>
</comment>
<reference evidence="12 13" key="1">
    <citation type="submission" date="2015-10" db="EMBL/GenBank/DDBJ databases">
        <title>Draft genomes sequences of Candida glabrata isolates 1A, 1B, 2A, 2B, 3A and 3B.</title>
        <authorList>
            <person name="Haavelsrud O.E."/>
            <person name="Gaustad P."/>
        </authorList>
    </citation>
    <scope>NUCLEOTIDE SEQUENCE [LARGE SCALE GENOMIC DNA]</scope>
    <source>
        <strain evidence="12">910700640</strain>
    </source>
</reference>
<evidence type="ECO:0000256" key="2">
    <source>
        <dbReference type="ARBA" id="ARBA00009289"/>
    </source>
</evidence>
<evidence type="ECO:0000256" key="4">
    <source>
        <dbReference type="ARBA" id="ARBA00022824"/>
    </source>
</evidence>
<dbReference type="PANTHER" id="PTHR12804">
    <property type="entry name" value="MICROSOMAL SIGNAL PEPTIDASE 23 KD SUBUNIT SPC22/23"/>
    <property type="match status" value="1"/>
</dbReference>
<dbReference type="Proteomes" id="UP000054886">
    <property type="component" value="Unassembled WGS sequence"/>
</dbReference>
<keyword evidence="4 9" id="KW-0256">Endoplasmic reticulum</keyword>
<keyword evidence="7 9" id="KW-0472">Membrane</keyword>
<gene>
    <name evidence="12" type="ORF">AO440_001167</name>
</gene>
<evidence type="ECO:0000256" key="6">
    <source>
        <dbReference type="ARBA" id="ARBA00022989"/>
    </source>
</evidence>
<evidence type="ECO:0000313" key="13">
    <source>
        <dbReference type="Proteomes" id="UP000054886"/>
    </source>
</evidence>
<evidence type="ECO:0000256" key="11">
    <source>
        <dbReference type="SAM" id="Phobius"/>
    </source>
</evidence>
<comment type="caution">
    <text evidence="12">The sequence shown here is derived from an EMBL/GenBank/DDBJ whole genome shotgun (WGS) entry which is preliminary data.</text>
</comment>
<evidence type="ECO:0000256" key="10">
    <source>
        <dbReference type="SAM" id="MobiDB-lite"/>
    </source>
</evidence>
<dbReference type="GO" id="GO:0006465">
    <property type="term" value="P:signal peptide processing"/>
    <property type="evidence" value="ECO:0007669"/>
    <property type="project" value="UniProtKB-UniRule"/>
</dbReference>
<comment type="function">
    <text evidence="8">Essential component of the signal peptidase complex (SPC) which catalyzes the cleavage of N-terminal signal sequences from nascent proteins as they are translocated into the lumen of the endoplasmic reticulum. Essential for the SPC catalytic activity, possibly by stabilizing and positioning the active center of the complex close to the lumenal surface. Essential for viability.</text>
</comment>
<sequence length="219" mass="24717">MYSLSQRINQVFNVAVLYGGVIVVLVALVSQWQLIHDNAFGLSSSIGGVSPSFNVRTSRYYGSVKGQPKENMRIEFDLDADLSPLFNWNTKQVFVYLTASYNGTEKARGHTVNTVTLWDKIIKTPKEAELHLEHAKGKYPVWDLEDKFSGKDLTFELQWNIQPWVGILTFGQTTGSEVVKVEPKKKPSPTPNADASQQEQQQQHQQPKKKKRVPKNANA</sequence>
<protein>
    <recommendedName>
        <fullName evidence="9">Signal peptidase subunit 3</fullName>
    </recommendedName>
</protein>
<proteinExistence type="inferred from homology"/>
<dbReference type="EMBL" id="LLZZ01000022">
    <property type="protein sequence ID" value="KTB12367.1"/>
    <property type="molecule type" value="Genomic_DNA"/>
</dbReference>
<evidence type="ECO:0000256" key="9">
    <source>
        <dbReference type="PIRNR" id="PIRNR016089"/>
    </source>
</evidence>
<dbReference type="VEuPathDB" id="FungiDB:B1J91_F01595g"/>
<organism evidence="12 13">
    <name type="scientific">Candida glabrata</name>
    <name type="common">Yeast</name>
    <name type="synonym">Torulopsis glabrata</name>
    <dbReference type="NCBI Taxonomy" id="5478"/>
    <lineage>
        <taxon>Eukaryota</taxon>
        <taxon>Fungi</taxon>
        <taxon>Dikarya</taxon>
        <taxon>Ascomycota</taxon>
        <taxon>Saccharomycotina</taxon>
        <taxon>Saccharomycetes</taxon>
        <taxon>Saccharomycetales</taxon>
        <taxon>Saccharomycetaceae</taxon>
        <taxon>Nakaseomyces</taxon>
    </lineage>
</organism>